<proteinExistence type="inferred from homology"/>
<dbReference type="HAMAP" id="MF_01445">
    <property type="entry name" value="TsaD"/>
    <property type="match status" value="1"/>
</dbReference>
<gene>
    <name evidence="10" type="ORF">EZS27_018441</name>
</gene>
<accession>A0A5J4RHJ1</accession>
<dbReference type="InterPro" id="IPR017861">
    <property type="entry name" value="KAE1/TsaD"/>
</dbReference>
<dbReference type="Pfam" id="PF00814">
    <property type="entry name" value="TsaD"/>
    <property type="match status" value="1"/>
</dbReference>
<reference evidence="10" key="1">
    <citation type="submission" date="2019-03" db="EMBL/GenBank/DDBJ databases">
        <title>Single cell metagenomics reveals metabolic interactions within the superorganism composed of flagellate Streblomastix strix and complex community of Bacteroidetes bacteria on its surface.</title>
        <authorList>
            <person name="Treitli S.C."/>
            <person name="Kolisko M."/>
            <person name="Husnik F."/>
            <person name="Keeling P."/>
            <person name="Hampl V."/>
        </authorList>
    </citation>
    <scope>NUCLEOTIDE SEQUENCE</scope>
    <source>
        <strain evidence="10">STM</strain>
    </source>
</reference>
<keyword evidence="2" id="KW-0963">Cytoplasm</keyword>
<dbReference type="PANTHER" id="PTHR11735:SF6">
    <property type="entry name" value="TRNA N6-ADENOSINE THREONYLCARBAMOYLTRANSFERASE, MITOCHONDRIAL"/>
    <property type="match status" value="1"/>
</dbReference>
<evidence type="ECO:0000256" key="7">
    <source>
        <dbReference type="ARBA" id="ARBA00023315"/>
    </source>
</evidence>
<evidence type="ECO:0000256" key="8">
    <source>
        <dbReference type="ARBA" id="ARBA00048117"/>
    </source>
</evidence>
<evidence type="ECO:0000256" key="4">
    <source>
        <dbReference type="ARBA" id="ARBA00022694"/>
    </source>
</evidence>
<dbReference type="InterPro" id="IPR000905">
    <property type="entry name" value="Gcp-like_dom"/>
</dbReference>
<evidence type="ECO:0000256" key="3">
    <source>
        <dbReference type="ARBA" id="ARBA00022679"/>
    </source>
</evidence>
<dbReference type="GO" id="GO:0046872">
    <property type="term" value="F:metal ion binding"/>
    <property type="evidence" value="ECO:0007669"/>
    <property type="project" value="UniProtKB-KW"/>
</dbReference>
<dbReference type="NCBIfam" id="TIGR00329">
    <property type="entry name" value="gcp_kae1"/>
    <property type="match status" value="1"/>
</dbReference>
<evidence type="ECO:0000256" key="2">
    <source>
        <dbReference type="ARBA" id="ARBA00022490"/>
    </source>
</evidence>
<comment type="caution">
    <text evidence="10">The sequence shown here is derived from an EMBL/GenBank/DDBJ whole genome shotgun (WGS) entry which is preliminary data.</text>
</comment>
<dbReference type="InterPro" id="IPR043129">
    <property type="entry name" value="ATPase_NBD"/>
</dbReference>
<comment type="catalytic activity">
    <reaction evidence="8">
        <text>L-threonylcarbamoyladenylate + adenosine(37) in tRNA = N(6)-L-threonylcarbamoyladenosine(37) in tRNA + AMP + H(+)</text>
        <dbReference type="Rhea" id="RHEA:37059"/>
        <dbReference type="Rhea" id="RHEA-COMP:10162"/>
        <dbReference type="Rhea" id="RHEA-COMP:10163"/>
        <dbReference type="ChEBI" id="CHEBI:15378"/>
        <dbReference type="ChEBI" id="CHEBI:73682"/>
        <dbReference type="ChEBI" id="CHEBI:74411"/>
        <dbReference type="ChEBI" id="CHEBI:74418"/>
        <dbReference type="ChEBI" id="CHEBI:456215"/>
        <dbReference type="EC" id="2.3.1.234"/>
    </reaction>
</comment>
<dbReference type="CDD" id="cd24133">
    <property type="entry name" value="ASKHA_NBD_TsaD_bac"/>
    <property type="match status" value="1"/>
</dbReference>
<feature type="domain" description="Gcp-like" evidence="9">
    <location>
        <begin position="25"/>
        <end position="315"/>
    </location>
</feature>
<dbReference type="PROSITE" id="PS01016">
    <property type="entry name" value="GLYCOPROTEASE"/>
    <property type="match status" value="1"/>
</dbReference>
<evidence type="ECO:0000256" key="1">
    <source>
        <dbReference type="ARBA" id="ARBA00012156"/>
    </source>
</evidence>
<dbReference type="Gene3D" id="3.30.420.40">
    <property type="match status" value="2"/>
</dbReference>
<evidence type="ECO:0000256" key="5">
    <source>
        <dbReference type="ARBA" id="ARBA00022723"/>
    </source>
</evidence>
<keyword evidence="3 10" id="KW-0808">Transferase</keyword>
<name>A0A5J4RHJ1_9ZZZZ</name>
<protein>
    <recommendedName>
        <fullName evidence="1">N(6)-L-threonylcarbamoyladenine synthase</fullName>
        <ecNumber evidence="1">2.3.1.234</ecNumber>
    </recommendedName>
</protein>
<sequence>MSILIIGIESSCDDTSAAIVKDDILLSNVVASQAIHEAYGGVVPELASRAHQQNIVPVVHEALKRAKVKKEELSAVAFTRGPGLIGSLLVGVSFAKGFARSLGIPMIEVNHLKAHVLAHFIKEEGEDRKLLPTFPFLCLLVSGGNSQIILVKGYDDMDVVGQTIDDAAGEAIDKCSKIMGLGYPGGPIIDCLARQGNPNAFAFSKPQVPELDYSFSGLKTSFLYSVRKWVKNEPNFIEHHKADLAASLEAAVTDILMNKLTKAAKQYKIKEIAVAGGVSANTGLRNAFHEYAAKYDWRIFIPKFSFTTDNAAMVAITGYFKYQKKDFCSMELPAYSRTIL</sequence>
<dbReference type="GO" id="GO:0002949">
    <property type="term" value="P:tRNA threonylcarbamoyladenosine modification"/>
    <property type="evidence" value="ECO:0007669"/>
    <property type="project" value="InterPro"/>
</dbReference>
<organism evidence="10">
    <name type="scientific">termite gut metagenome</name>
    <dbReference type="NCBI Taxonomy" id="433724"/>
    <lineage>
        <taxon>unclassified sequences</taxon>
        <taxon>metagenomes</taxon>
        <taxon>organismal metagenomes</taxon>
    </lineage>
</organism>
<keyword evidence="4" id="KW-0819">tRNA processing</keyword>
<dbReference type="InterPro" id="IPR022450">
    <property type="entry name" value="TsaD"/>
</dbReference>
<keyword evidence="5" id="KW-0479">Metal-binding</keyword>
<keyword evidence="6" id="KW-0408">Iron</keyword>
<dbReference type="AlphaFoldDB" id="A0A5J4RHJ1"/>
<dbReference type="InterPro" id="IPR017860">
    <property type="entry name" value="Peptidase_M22_CS"/>
</dbReference>
<dbReference type="PANTHER" id="PTHR11735">
    <property type="entry name" value="TRNA N6-ADENOSINE THREONYLCARBAMOYLTRANSFERASE"/>
    <property type="match status" value="1"/>
</dbReference>
<dbReference type="FunFam" id="3.30.420.40:FF:000012">
    <property type="entry name" value="tRNA N6-adenosine threonylcarbamoyltransferase"/>
    <property type="match status" value="1"/>
</dbReference>
<dbReference type="EC" id="2.3.1.234" evidence="1"/>
<dbReference type="GO" id="GO:0061711">
    <property type="term" value="F:tRNA N(6)-L-threonylcarbamoyladenine synthase activity"/>
    <property type="evidence" value="ECO:0007669"/>
    <property type="project" value="UniProtKB-EC"/>
</dbReference>
<evidence type="ECO:0000256" key="6">
    <source>
        <dbReference type="ARBA" id="ARBA00023004"/>
    </source>
</evidence>
<dbReference type="EMBL" id="SNRY01001153">
    <property type="protein sequence ID" value="KAA6333112.1"/>
    <property type="molecule type" value="Genomic_DNA"/>
</dbReference>
<dbReference type="FunFam" id="3.30.420.40:FF:000040">
    <property type="entry name" value="tRNA N6-adenosine threonylcarbamoyltransferase"/>
    <property type="match status" value="1"/>
</dbReference>
<dbReference type="SUPFAM" id="SSF53067">
    <property type="entry name" value="Actin-like ATPase domain"/>
    <property type="match status" value="2"/>
</dbReference>
<dbReference type="NCBIfam" id="TIGR03723">
    <property type="entry name" value="T6A_TsaD_YgjD"/>
    <property type="match status" value="1"/>
</dbReference>
<keyword evidence="7 10" id="KW-0012">Acyltransferase</keyword>
<dbReference type="PRINTS" id="PR00789">
    <property type="entry name" value="OSIALOPTASE"/>
</dbReference>
<evidence type="ECO:0000259" key="9">
    <source>
        <dbReference type="Pfam" id="PF00814"/>
    </source>
</evidence>
<evidence type="ECO:0000313" key="10">
    <source>
        <dbReference type="EMBL" id="KAA6333112.1"/>
    </source>
</evidence>